<dbReference type="OrthoDB" id="2213591at2759"/>
<dbReference type="GO" id="GO:0004674">
    <property type="term" value="F:protein serine/threonine kinase activity"/>
    <property type="evidence" value="ECO:0007669"/>
    <property type="project" value="TreeGrafter"/>
</dbReference>
<sequence length="198" mass="22981">MVLQYANNGTLREYLWAKQNNGSYKISWIELIQIAKEIANGLNHLHLNGIIHQGLHPKNILINDGQVMISDFSMNKQFDDIFIFTSSNTQEMVAYIDPQCLLNEKRFKPNRKSDVYSLGVLFWELTSGVSPFYKLSFVDKMLRIANHNIEKTVTNTPQGYVNLYKRCWSFEPDQRPTLDEISIVLEKLADVTFEFIIN</sequence>
<evidence type="ECO:0000313" key="6">
    <source>
        <dbReference type="EMBL" id="RIB13777.1"/>
    </source>
</evidence>
<dbReference type="SUPFAM" id="SSF56112">
    <property type="entry name" value="Protein kinase-like (PK-like)"/>
    <property type="match status" value="1"/>
</dbReference>
<dbReference type="GO" id="GO:0005524">
    <property type="term" value="F:ATP binding"/>
    <property type="evidence" value="ECO:0007669"/>
    <property type="project" value="UniProtKB-KW"/>
</dbReference>
<dbReference type="EMBL" id="QKWP01000891">
    <property type="protein sequence ID" value="RIB13777.1"/>
    <property type="molecule type" value="Genomic_DNA"/>
</dbReference>
<dbReference type="PRINTS" id="PR00109">
    <property type="entry name" value="TYRKINASE"/>
</dbReference>
<keyword evidence="7" id="KW-1185">Reference proteome</keyword>
<dbReference type="Pfam" id="PF07714">
    <property type="entry name" value="PK_Tyr_Ser-Thr"/>
    <property type="match status" value="1"/>
</dbReference>
<evidence type="ECO:0000256" key="2">
    <source>
        <dbReference type="ARBA" id="ARBA00022741"/>
    </source>
</evidence>
<dbReference type="InterPro" id="IPR051681">
    <property type="entry name" value="Ser/Thr_Kinases-Pseudokinases"/>
</dbReference>
<keyword evidence="4" id="KW-0067">ATP-binding</keyword>
<comment type="caution">
    <text evidence="6">The sequence shown here is derived from an EMBL/GenBank/DDBJ whole genome shotgun (WGS) entry which is preliminary data.</text>
</comment>
<evidence type="ECO:0000313" key="7">
    <source>
        <dbReference type="Proteomes" id="UP000266673"/>
    </source>
</evidence>
<dbReference type="InterPro" id="IPR000719">
    <property type="entry name" value="Prot_kinase_dom"/>
</dbReference>
<dbReference type="InterPro" id="IPR001245">
    <property type="entry name" value="Ser-Thr/Tyr_kinase_cat_dom"/>
</dbReference>
<protein>
    <submittedName>
        <fullName evidence="6">Kinase-like domain-containing protein</fullName>
    </submittedName>
</protein>
<evidence type="ECO:0000259" key="5">
    <source>
        <dbReference type="PROSITE" id="PS50011"/>
    </source>
</evidence>
<evidence type="ECO:0000256" key="3">
    <source>
        <dbReference type="ARBA" id="ARBA00022777"/>
    </source>
</evidence>
<dbReference type="PROSITE" id="PS50011">
    <property type="entry name" value="PROTEIN_KINASE_DOM"/>
    <property type="match status" value="1"/>
</dbReference>
<keyword evidence="2" id="KW-0547">Nucleotide-binding</keyword>
<dbReference type="PANTHER" id="PTHR44329:SF288">
    <property type="entry name" value="MITOGEN-ACTIVATED PROTEIN KINASE KINASE KINASE 20"/>
    <property type="match status" value="1"/>
</dbReference>
<keyword evidence="3 6" id="KW-0418">Kinase</keyword>
<proteinExistence type="predicted"/>
<evidence type="ECO:0000256" key="4">
    <source>
        <dbReference type="ARBA" id="ARBA00022840"/>
    </source>
</evidence>
<accession>A0A397UX74</accession>
<dbReference type="InterPro" id="IPR011009">
    <property type="entry name" value="Kinase-like_dom_sf"/>
</dbReference>
<dbReference type="Gene3D" id="1.10.510.10">
    <property type="entry name" value="Transferase(Phosphotransferase) domain 1"/>
    <property type="match status" value="1"/>
</dbReference>
<dbReference type="AlphaFoldDB" id="A0A397UX74"/>
<name>A0A397UX74_9GLOM</name>
<evidence type="ECO:0000256" key="1">
    <source>
        <dbReference type="ARBA" id="ARBA00022679"/>
    </source>
</evidence>
<organism evidence="6 7">
    <name type="scientific">Gigaspora rosea</name>
    <dbReference type="NCBI Taxonomy" id="44941"/>
    <lineage>
        <taxon>Eukaryota</taxon>
        <taxon>Fungi</taxon>
        <taxon>Fungi incertae sedis</taxon>
        <taxon>Mucoromycota</taxon>
        <taxon>Glomeromycotina</taxon>
        <taxon>Glomeromycetes</taxon>
        <taxon>Diversisporales</taxon>
        <taxon>Gigasporaceae</taxon>
        <taxon>Gigaspora</taxon>
    </lineage>
</organism>
<gene>
    <name evidence="6" type="ORF">C2G38_2040692</name>
</gene>
<keyword evidence="1" id="KW-0808">Transferase</keyword>
<dbReference type="STRING" id="44941.A0A397UX74"/>
<dbReference type="Proteomes" id="UP000266673">
    <property type="component" value="Unassembled WGS sequence"/>
</dbReference>
<feature type="domain" description="Protein kinase" evidence="5">
    <location>
        <begin position="1"/>
        <end position="196"/>
    </location>
</feature>
<reference evidence="6 7" key="1">
    <citation type="submission" date="2018-06" db="EMBL/GenBank/DDBJ databases">
        <title>Comparative genomics reveals the genomic features of Rhizophagus irregularis, R. cerebriforme, R. diaphanum and Gigaspora rosea, and their symbiotic lifestyle signature.</title>
        <authorList>
            <person name="Morin E."/>
            <person name="San Clemente H."/>
            <person name="Chen E.C.H."/>
            <person name="De La Providencia I."/>
            <person name="Hainaut M."/>
            <person name="Kuo A."/>
            <person name="Kohler A."/>
            <person name="Murat C."/>
            <person name="Tang N."/>
            <person name="Roy S."/>
            <person name="Loubradou J."/>
            <person name="Henrissat B."/>
            <person name="Grigoriev I.V."/>
            <person name="Corradi N."/>
            <person name="Roux C."/>
            <person name="Martin F.M."/>
        </authorList>
    </citation>
    <scope>NUCLEOTIDE SEQUENCE [LARGE SCALE GENOMIC DNA]</scope>
    <source>
        <strain evidence="6 7">DAOM 194757</strain>
    </source>
</reference>
<dbReference type="PANTHER" id="PTHR44329">
    <property type="entry name" value="SERINE/THREONINE-PROTEIN KINASE TNNI3K-RELATED"/>
    <property type="match status" value="1"/>
</dbReference>